<dbReference type="InterPro" id="IPR023213">
    <property type="entry name" value="CAT-like_dom_sf"/>
</dbReference>
<evidence type="ECO:0000259" key="7">
    <source>
        <dbReference type="PROSITE" id="PS50968"/>
    </source>
</evidence>
<keyword evidence="4 6" id="KW-0450">Lipoyl</keyword>
<dbReference type="PROSITE" id="PS51826">
    <property type="entry name" value="PSBD"/>
    <property type="match status" value="1"/>
</dbReference>
<keyword evidence="10" id="KW-1185">Reference proteome</keyword>
<evidence type="ECO:0000256" key="6">
    <source>
        <dbReference type="RuleBase" id="RU003423"/>
    </source>
</evidence>
<evidence type="ECO:0000259" key="8">
    <source>
        <dbReference type="PROSITE" id="PS51826"/>
    </source>
</evidence>
<evidence type="ECO:0000313" key="9">
    <source>
        <dbReference type="EMBL" id="MDQ0166710.1"/>
    </source>
</evidence>
<dbReference type="Pfam" id="PF00364">
    <property type="entry name" value="Biotin_lipoyl"/>
    <property type="match status" value="1"/>
</dbReference>
<comment type="caution">
    <text evidence="9">The sequence shown here is derived from an EMBL/GenBank/DDBJ whole genome shotgun (WGS) entry which is preliminary data.</text>
</comment>
<organism evidence="9 10">
    <name type="scientific">Caldalkalibacillus horti</name>
    <dbReference type="NCBI Taxonomy" id="77523"/>
    <lineage>
        <taxon>Bacteria</taxon>
        <taxon>Bacillati</taxon>
        <taxon>Bacillota</taxon>
        <taxon>Bacilli</taxon>
        <taxon>Bacillales</taxon>
        <taxon>Bacillaceae</taxon>
        <taxon>Caldalkalibacillus</taxon>
    </lineage>
</organism>
<dbReference type="SUPFAM" id="SSF51230">
    <property type="entry name" value="Single hybrid motif"/>
    <property type="match status" value="1"/>
</dbReference>
<dbReference type="Pfam" id="PF02817">
    <property type="entry name" value="E3_binding"/>
    <property type="match status" value="1"/>
</dbReference>
<dbReference type="InterPro" id="IPR000089">
    <property type="entry name" value="Biotin_lipoyl"/>
</dbReference>
<dbReference type="Proteomes" id="UP001235840">
    <property type="component" value="Unassembled WGS sequence"/>
</dbReference>
<dbReference type="PROSITE" id="PS50968">
    <property type="entry name" value="BIOTINYL_LIPOYL"/>
    <property type="match status" value="1"/>
</dbReference>
<dbReference type="InterPro" id="IPR001078">
    <property type="entry name" value="2-oxoacid_DH_actylTfrase"/>
</dbReference>
<dbReference type="PANTHER" id="PTHR43178:SF5">
    <property type="entry name" value="LIPOAMIDE ACYLTRANSFERASE COMPONENT OF BRANCHED-CHAIN ALPHA-KETO ACID DEHYDROGENASE COMPLEX, MITOCHONDRIAL"/>
    <property type="match status" value="1"/>
</dbReference>
<evidence type="ECO:0000256" key="3">
    <source>
        <dbReference type="ARBA" id="ARBA00022679"/>
    </source>
</evidence>
<dbReference type="PANTHER" id="PTHR43178">
    <property type="entry name" value="DIHYDROLIPOAMIDE ACETYLTRANSFERASE COMPONENT OF PYRUVATE DEHYDROGENASE COMPLEX"/>
    <property type="match status" value="1"/>
</dbReference>
<comment type="similarity">
    <text evidence="2 6">Belongs to the 2-oxoacid dehydrogenase family.</text>
</comment>
<keyword evidence="5 6" id="KW-0012">Acyltransferase</keyword>
<keyword evidence="3 6" id="KW-0808">Transferase</keyword>
<gene>
    <name evidence="9" type="ORF">J2S11_002626</name>
</gene>
<dbReference type="InterPro" id="IPR036625">
    <property type="entry name" value="E3-bd_dom_sf"/>
</dbReference>
<dbReference type="EMBL" id="JAUSTY010000010">
    <property type="protein sequence ID" value="MDQ0166710.1"/>
    <property type="molecule type" value="Genomic_DNA"/>
</dbReference>
<evidence type="ECO:0000256" key="4">
    <source>
        <dbReference type="ARBA" id="ARBA00022823"/>
    </source>
</evidence>
<dbReference type="CDD" id="cd06849">
    <property type="entry name" value="lipoyl_domain"/>
    <property type="match status" value="1"/>
</dbReference>
<dbReference type="Gene3D" id="3.30.559.10">
    <property type="entry name" value="Chloramphenicol acetyltransferase-like domain"/>
    <property type="match status" value="1"/>
</dbReference>
<proteinExistence type="inferred from homology"/>
<dbReference type="InterPro" id="IPR011053">
    <property type="entry name" value="Single_hybrid_motif"/>
</dbReference>
<dbReference type="SUPFAM" id="SSF47005">
    <property type="entry name" value="Peripheral subunit-binding domain of 2-oxo acid dehydrogenase complex"/>
    <property type="match status" value="1"/>
</dbReference>
<evidence type="ECO:0000313" key="10">
    <source>
        <dbReference type="Proteomes" id="UP001235840"/>
    </source>
</evidence>
<keyword evidence="9" id="KW-0670">Pyruvate</keyword>
<evidence type="ECO:0000256" key="2">
    <source>
        <dbReference type="ARBA" id="ARBA00007317"/>
    </source>
</evidence>
<protein>
    <recommendedName>
        <fullName evidence="6">Dihydrolipoamide acetyltransferase component of pyruvate dehydrogenase complex</fullName>
        <ecNumber evidence="6">2.3.1.-</ecNumber>
    </recommendedName>
</protein>
<name>A0ABT9W1I9_9BACI</name>
<evidence type="ECO:0000256" key="1">
    <source>
        <dbReference type="ARBA" id="ARBA00001938"/>
    </source>
</evidence>
<dbReference type="InterPro" id="IPR004167">
    <property type="entry name" value="PSBD"/>
</dbReference>
<dbReference type="Pfam" id="PF00198">
    <property type="entry name" value="2-oxoacid_dh"/>
    <property type="match status" value="1"/>
</dbReference>
<dbReference type="Gene3D" id="4.10.320.10">
    <property type="entry name" value="E3-binding domain"/>
    <property type="match status" value="1"/>
</dbReference>
<dbReference type="Gene3D" id="2.40.50.100">
    <property type="match status" value="1"/>
</dbReference>
<comment type="cofactor">
    <cofactor evidence="1 6">
        <name>(R)-lipoate</name>
        <dbReference type="ChEBI" id="CHEBI:83088"/>
    </cofactor>
</comment>
<reference evidence="9 10" key="1">
    <citation type="submission" date="2023-07" db="EMBL/GenBank/DDBJ databases">
        <title>Genomic Encyclopedia of Type Strains, Phase IV (KMG-IV): sequencing the most valuable type-strain genomes for metagenomic binning, comparative biology and taxonomic classification.</title>
        <authorList>
            <person name="Goeker M."/>
        </authorList>
    </citation>
    <scope>NUCLEOTIDE SEQUENCE [LARGE SCALE GENOMIC DNA]</scope>
    <source>
        <strain evidence="9 10">DSM 12751</strain>
    </source>
</reference>
<sequence>MFDMKLHDIGEGMTEGEVVRILVQPGDRIQADQPVLEVQTDKVCAELPAPVGGKVVEILVQVGDVMRVGSTLIKIEEHSQEQAEERAKVQAEVQDEVQVPLETTHLSVKEDNSKHPSQLKNVKAAPYTRKMARDYGINIETLQGTGPYGRITIDDVARYASEHGKSEAFGEVATTTIAHQQKNADTTFEPTISSSMPEVIPFTGRRKQIAHKMSQSMLTIPHVTHFDRIDFTQLQELREQYHKDTQGSSTNLAGEYINQERLSVMAFIIKALAMSLDQFRIFNAKLNEEKGEISIESHVNVGIAVHTDEGLIVPVLHHAENLSIFDINEQMKQLTYRAQHNQLQASDLRGGTITISNVGPIGGMFATPIINYPEVALLAFHQLEDMPVVRNKEIVIRSMMNFSMSFDHRVADGVTAVQFTNQMKRMLENPLSLFSKLI</sequence>
<feature type="domain" description="Peripheral subunit-binding (PSBD)" evidence="8">
    <location>
        <begin position="123"/>
        <end position="160"/>
    </location>
</feature>
<dbReference type="EC" id="2.3.1.-" evidence="6"/>
<dbReference type="SUPFAM" id="SSF52777">
    <property type="entry name" value="CoA-dependent acyltransferases"/>
    <property type="match status" value="1"/>
</dbReference>
<dbReference type="InterPro" id="IPR050743">
    <property type="entry name" value="2-oxoacid_DH_E2_comp"/>
</dbReference>
<feature type="domain" description="Lipoyl-binding" evidence="7">
    <location>
        <begin position="1"/>
        <end position="76"/>
    </location>
</feature>
<dbReference type="GO" id="GO:0004742">
    <property type="term" value="F:dihydrolipoyllysine-residue acetyltransferase activity"/>
    <property type="evidence" value="ECO:0007669"/>
    <property type="project" value="UniProtKB-EC"/>
</dbReference>
<accession>A0ABT9W1I9</accession>
<evidence type="ECO:0000256" key="5">
    <source>
        <dbReference type="ARBA" id="ARBA00023315"/>
    </source>
</evidence>